<dbReference type="EMBL" id="BOPG01000037">
    <property type="protein sequence ID" value="GIJ58455.1"/>
    <property type="molecule type" value="Genomic_DNA"/>
</dbReference>
<dbReference type="AlphaFoldDB" id="A0A8J3ZB02"/>
<evidence type="ECO:0000313" key="2">
    <source>
        <dbReference type="Proteomes" id="UP000612585"/>
    </source>
</evidence>
<proteinExistence type="predicted"/>
<protein>
    <recommendedName>
        <fullName evidence="3">DUF1062 domain-containing protein</fullName>
    </recommendedName>
</protein>
<reference evidence="1" key="1">
    <citation type="submission" date="2021-01" db="EMBL/GenBank/DDBJ databases">
        <title>Whole genome shotgun sequence of Virgisporangium aurantiacum NBRC 16421.</title>
        <authorList>
            <person name="Komaki H."/>
            <person name="Tamura T."/>
        </authorList>
    </citation>
    <scope>NUCLEOTIDE SEQUENCE</scope>
    <source>
        <strain evidence="1">NBRC 16421</strain>
    </source>
</reference>
<dbReference type="Pfam" id="PF06353">
    <property type="entry name" value="DUF1062"/>
    <property type="match status" value="1"/>
</dbReference>
<dbReference type="Proteomes" id="UP000612585">
    <property type="component" value="Unassembled WGS sequence"/>
</dbReference>
<organism evidence="1 2">
    <name type="scientific">Virgisporangium aurantiacum</name>
    <dbReference type="NCBI Taxonomy" id="175570"/>
    <lineage>
        <taxon>Bacteria</taxon>
        <taxon>Bacillati</taxon>
        <taxon>Actinomycetota</taxon>
        <taxon>Actinomycetes</taxon>
        <taxon>Micromonosporales</taxon>
        <taxon>Micromonosporaceae</taxon>
        <taxon>Virgisporangium</taxon>
    </lineage>
</organism>
<sequence length="210" mass="24129">MPRPARRRARNKVSQPIGLLVHEDTFLVRATTQWLVRPTDFPTIRRRCRTCPSEEHRTQGKFRVNANRKLLDVWLLARCARCGDTIKLTVLERATVRSIEPTMLDRFYDNDSALAAELLTGPHLAHRNDVWLDWTDAWTLERTPVELPKADILDVDVRFAQRIPIRLTTLIATGTEVSRAEVAKRIAAGRITSDRTLAGRCARDFSFVFR</sequence>
<name>A0A8J3ZB02_9ACTN</name>
<gene>
    <name evidence="1" type="ORF">Vau01_059710</name>
</gene>
<evidence type="ECO:0000313" key="1">
    <source>
        <dbReference type="EMBL" id="GIJ58455.1"/>
    </source>
</evidence>
<evidence type="ECO:0008006" key="3">
    <source>
        <dbReference type="Google" id="ProtNLM"/>
    </source>
</evidence>
<comment type="caution">
    <text evidence="1">The sequence shown here is derived from an EMBL/GenBank/DDBJ whole genome shotgun (WGS) entry which is preliminary data.</text>
</comment>
<keyword evidence="2" id="KW-1185">Reference proteome</keyword>
<dbReference type="InterPro" id="IPR009412">
    <property type="entry name" value="DUF1062"/>
</dbReference>
<accession>A0A8J3ZB02</accession>